<dbReference type="PANTHER" id="PTHR10985">
    <property type="entry name" value="BASIC HELIX-LOOP-HELIX TRANSCRIPTION FACTOR, HES-RELATED"/>
    <property type="match status" value="1"/>
</dbReference>
<feature type="region of interest" description="Disordered" evidence="6">
    <location>
        <begin position="297"/>
        <end position="338"/>
    </location>
</feature>
<evidence type="ECO:0000313" key="8">
    <source>
        <dbReference type="Proteomes" id="UP000749559"/>
    </source>
</evidence>
<dbReference type="Pfam" id="PF00010">
    <property type="entry name" value="HLH"/>
    <property type="match status" value="1"/>
</dbReference>
<keyword evidence="8" id="KW-1185">Reference proteome</keyword>
<accession>A0A8J1XQL4</accession>
<feature type="non-terminal residue" evidence="7">
    <location>
        <position position="338"/>
    </location>
</feature>
<protein>
    <submittedName>
        <fullName evidence="7">Uncharacterized protein</fullName>
    </submittedName>
</protein>
<keyword evidence="4" id="KW-0804">Transcription</keyword>
<dbReference type="Proteomes" id="UP000749559">
    <property type="component" value="Unassembled WGS sequence"/>
</dbReference>
<dbReference type="Gene3D" id="6.10.250.980">
    <property type="match status" value="1"/>
</dbReference>
<dbReference type="GO" id="GO:0046983">
    <property type="term" value="F:protein dimerization activity"/>
    <property type="evidence" value="ECO:0007669"/>
    <property type="project" value="InterPro"/>
</dbReference>
<dbReference type="PROSITE" id="PS50888">
    <property type="entry name" value="BHLH"/>
    <property type="match status" value="1"/>
</dbReference>
<dbReference type="GO" id="GO:0005634">
    <property type="term" value="C:nucleus"/>
    <property type="evidence" value="ECO:0007669"/>
    <property type="project" value="UniProtKB-SubCell"/>
</dbReference>
<keyword evidence="5" id="KW-0539">Nucleus</keyword>
<evidence type="ECO:0000256" key="3">
    <source>
        <dbReference type="ARBA" id="ARBA00023125"/>
    </source>
</evidence>
<evidence type="ECO:0000256" key="6">
    <source>
        <dbReference type="SAM" id="MobiDB-lite"/>
    </source>
</evidence>
<dbReference type="InterPro" id="IPR011598">
    <property type="entry name" value="bHLH_dom"/>
</dbReference>
<keyword evidence="3" id="KW-0238">DNA-binding</keyword>
<dbReference type="AlphaFoldDB" id="A0A8J1XQL4"/>
<dbReference type="SMART" id="SM00353">
    <property type="entry name" value="HLH"/>
    <property type="match status" value="1"/>
</dbReference>
<dbReference type="PROSITE" id="PS51054">
    <property type="entry name" value="ORANGE"/>
    <property type="match status" value="1"/>
</dbReference>
<evidence type="ECO:0000256" key="2">
    <source>
        <dbReference type="ARBA" id="ARBA00023015"/>
    </source>
</evidence>
<sequence length="338" mass="37217">VGTGLENVVHKLAACAIGINIHLKYPFPTLHQQPCIAIQSHHSFRESDRETTDLKIIEKMSERTCNELSPAALARRANKPLMEKKRRERINSCLSELKHLVLTAMKKDTSYHSKLEKADILEMTVKHLRNLQRNQISAAMTVDPSVQGKYAAGFQECSQEVVRYLNTVDGVDNGLKRRMIGQLANRAPHQVAPTQPIQVQIPSATQLNTSYTPTPTLNTAYSQQTSMPVFPGTQSVLLTPPGLSDSVLIPGQLPNGDVAYFLQSSPKGQSPTAPNVTTMVVPNQQQTLVKQEIIPSPPPSVAPTALPHSQTHVASPSQVGPMKNSVAEKRAERVWRPW</sequence>
<keyword evidence="2" id="KW-0805">Transcription regulation</keyword>
<dbReference type="Gene3D" id="4.10.280.10">
    <property type="entry name" value="Helix-loop-helix DNA-binding domain"/>
    <property type="match status" value="1"/>
</dbReference>
<dbReference type="SUPFAM" id="SSF158457">
    <property type="entry name" value="Orange domain-like"/>
    <property type="match status" value="1"/>
</dbReference>
<evidence type="ECO:0000256" key="1">
    <source>
        <dbReference type="ARBA" id="ARBA00004123"/>
    </source>
</evidence>
<dbReference type="GO" id="GO:0006355">
    <property type="term" value="P:regulation of DNA-templated transcription"/>
    <property type="evidence" value="ECO:0007669"/>
    <property type="project" value="InterPro"/>
</dbReference>
<dbReference type="CDD" id="cd11459">
    <property type="entry name" value="bHLH-O_HES1_4"/>
    <property type="match status" value="1"/>
</dbReference>
<proteinExistence type="predicted"/>
<evidence type="ECO:0000256" key="5">
    <source>
        <dbReference type="ARBA" id="ARBA00023242"/>
    </source>
</evidence>
<dbReference type="InterPro" id="IPR050370">
    <property type="entry name" value="HES_HEY"/>
</dbReference>
<dbReference type="InterPro" id="IPR003650">
    <property type="entry name" value="Orange_dom"/>
</dbReference>
<evidence type="ECO:0000256" key="4">
    <source>
        <dbReference type="ARBA" id="ARBA00023163"/>
    </source>
</evidence>
<comment type="caution">
    <text evidence="7">The sequence shown here is derived from an EMBL/GenBank/DDBJ whole genome shotgun (WGS) entry which is preliminary data.</text>
</comment>
<reference evidence="7" key="1">
    <citation type="submission" date="2022-03" db="EMBL/GenBank/DDBJ databases">
        <authorList>
            <person name="Martin C."/>
        </authorList>
    </citation>
    <scope>NUCLEOTIDE SEQUENCE</scope>
</reference>
<dbReference type="SMART" id="SM00511">
    <property type="entry name" value="ORANGE"/>
    <property type="match status" value="1"/>
</dbReference>
<dbReference type="Pfam" id="PF07527">
    <property type="entry name" value="Hairy_orange"/>
    <property type="match status" value="1"/>
</dbReference>
<dbReference type="FunFam" id="4.10.280.10:FF:000009">
    <property type="entry name" value="Transcription factor HES-1"/>
    <property type="match status" value="1"/>
</dbReference>
<organism evidence="7 8">
    <name type="scientific">Owenia fusiformis</name>
    <name type="common">Polychaete worm</name>
    <dbReference type="NCBI Taxonomy" id="6347"/>
    <lineage>
        <taxon>Eukaryota</taxon>
        <taxon>Metazoa</taxon>
        <taxon>Spiralia</taxon>
        <taxon>Lophotrochozoa</taxon>
        <taxon>Annelida</taxon>
        <taxon>Polychaeta</taxon>
        <taxon>Sedentaria</taxon>
        <taxon>Canalipalpata</taxon>
        <taxon>Sabellida</taxon>
        <taxon>Oweniida</taxon>
        <taxon>Oweniidae</taxon>
        <taxon>Owenia</taxon>
    </lineage>
</organism>
<dbReference type="InterPro" id="IPR036638">
    <property type="entry name" value="HLH_DNA-bd_sf"/>
</dbReference>
<dbReference type="EMBL" id="CAIIXF020000001">
    <property type="protein sequence ID" value="CAH1775904.1"/>
    <property type="molecule type" value="Genomic_DNA"/>
</dbReference>
<gene>
    <name evidence="7" type="ORF">OFUS_LOCUS3145</name>
</gene>
<name>A0A8J1XQL4_OWEFU</name>
<comment type="subcellular location">
    <subcellularLocation>
        <location evidence="1">Nucleus</location>
    </subcellularLocation>
</comment>
<evidence type="ECO:0000313" key="7">
    <source>
        <dbReference type="EMBL" id="CAH1775904.1"/>
    </source>
</evidence>
<dbReference type="SUPFAM" id="SSF47459">
    <property type="entry name" value="HLH, helix-loop-helix DNA-binding domain"/>
    <property type="match status" value="1"/>
</dbReference>
<feature type="compositionally biased region" description="Basic and acidic residues" evidence="6">
    <location>
        <begin position="326"/>
        <end position="338"/>
    </location>
</feature>
<dbReference type="OrthoDB" id="6085656at2759"/>
<feature type="compositionally biased region" description="Polar residues" evidence="6">
    <location>
        <begin position="307"/>
        <end position="318"/>
    </location>
</feature>
<dbReference type="GO" id="GO:0003677">
    <property type="term" value="F:DNA binding"/>
    <property type="evidence" value="ECO:0007669"/>
    <property type="project" value="UniProtKB-KW"/>
</dbReference>